<evidence type="ECO:0000313" key="2">
    <source>
        <dbReference type="Proteomes" id="UP001163321"/>
    </source>
</evidence>
<evidence type="ECO:0000313" key="1">
    <source>
        <dbReference type="EMBL" id="KAI9910783.1"/>
    </source>
</evidence>
<organism evidence="1 2">
    <name type="scientific">Peronosclerospora sorghi</name>
    <dbReference type="NCBI Taxonomy" id="230839"/>
    <lineage>
        <taxon>Eukaryota</taxon>
        <taxon>Sar</taxon>
        <taxon>Stramenopiles</taxon>
        <taxon>Oomycota</taxon>
        <taxon>Peronosporomycetes</taxon>
        <taxon>Peronosporales</taxon>
        <taxon>Peronosporaceae</taxon>
        <taxon>Peronosclerospora</taxon>
    </lineage>
</organism>
<keyword evidence="2" id="KW-1185">Reference proteome</keyword>
<protein>
    <submittedName>
        <fullName evidence="1">Uncharacterized protein</fullName>
    </submittedName>
</protein>
<reference evidence="1 2" key="1">
    <citation type="journal article" date="2022" name="bioRxiv">
        <title>The genome of the oomycete Peronosclerospora sorghi, a cosmopolitan pathogen of maize and sorghum, is inflated with dispersed pseudogenes.</title>
        <authorList>
            <person name="Fletcher K."/>
            <person name="Martin F."/>
            <person name="Isakeit T."/>
            <person name="Cavanaugh K."/>
            <person name="Magill C."/>
            <person name="Michelmore R."/>
        </authorList>
    </citation>
    <scope>NUCLEOTIDE SEQUENCE [LARGE SCALE GENOMIC DNA]</scope>
    <source>
        <strain evidence="1">P6</strain>
    </source>
</reference>
<dbReference type="EMBL" id="CM047585">
    <property type="protein sequence ID" value="KAI9910783.1"/>
    <property type="molecule type" value="Genomic_DNA"/>
</dbReference>
<name>A0ACC0VY58_9STRA</name>
<comment type="caution">
    <text evidence="1">The sequence shown here is derived from an EMBL/GenBank/DDBJ whole genome shotgun (WGS) entry which is preliminary data.</text>
</comment>
<accession>A0ACC0VY58</accession>
<dbReference type="Proteomes" id="UP001163321">
    <property type="component" value="Chromosome 6"/>
</dbReference>
<proteinExistence type="predicted"/>
<gene>
    <name evidence="1" type="ORF">PsorP6_010128</name>
</gene>
<sequence>MERSGAKGFANFANSAAMAQYMDGFDDGEVPMIKLGDASIAYPFTSRAPSIEGCVDIIRQCRCALVTTMQMYQILAVNCLISSYSLSVLYLNKVKWANSQMVALGMISSVDYEAQVWDSQ</sequence>